<dbReference type="GeneID" id="77728036"/>
<keyword evidence="2" id="KW-1185">Reference proteome</keyword>
<dbReference type="RefSeq" id="XP_052946695.1">
    <property type="nucleotide sequence ID" value="XM_053088831.1"/>
</dbReference>
<proteinExistence type="predicted"/>
<dbReference type="Proteomes" id="UP001164286">
    <property type="component" value="Unassembled WGS sequence"/>
</dbReference>
<evidence type="ECO:0000313" key="2">
    <source>
        <dbReference type="Proteomes" id="UP001164286"/>
    </source>
</evidence>
<reference evidence="1" key="1">
    <citation type="journal article" date="2022" name="G3 (Bethesda)">
        <title>High quality genome of the basidiomycete yeast Dioszegia hungarica PDD-24b-2 isolated from cloud water.</title>
        <authorList>
            <person name="Jarrige D."/>
            <person name="Haridas S."/>
            <person name="Bleykasten-Grosshans C."/>
            <person name="Joly M."/>
            <person name="Nadalig T."/>
            <person name="Sancelme M."/>
            <person name="Vuilleumier S."/>
            <person name="Grigoriev I.V."/>
            <person name="Amato P."/>
            <person name="Bringel F."/>
        </authorList>
    </citation>
    <scope>NUCLEOTIDE SEQUENCE</scope>
    <source>
        <strain evidence="1">PDD-24b-2</strain>
    </source>
</reference>
<dbReference type="GO" id="GO:0009306">
    <property type="term" value="P:protein secretion"/>
    <property type="evidence" value="ECO:0007669"/>
    <property type="project" value="InterPro"/>
</dbReference>
<dbReference type="EMBL" id="JAKWFO010000005">
    <property type="protein sequence ID" value="KAI9636918.1"/>
    <property type="molecule type" value="Genomic_DNA"/>
</dbReference>
<evidence type="ECO:0000313" key="1">
    <source>
        <dbReference type="EMBL" id="KAI9636918.1"/>
    </source>
</evidence>
<dbReference type="Pfam" id="PF11654">
    <property type="entry name" value="NCE101"/>
    <property type="match status" value="1"/>
</dbReference>
<comment type="caution">
    <text evidence="1">The sequence shown here is derived from an EMBL/GenBank/DDBJ whole genome shotgun (WGS) entry which is preliminary data.</text>
</comment>
<organism evidence="1 2">
    <name type="scientific">Dioszegia hungarica</name>
    <dbReference type="NCBI Taxonomy" id="4972"/>
    <lineage>
        <taxon>Eukaryota</taxon>
        <taxon>Fungi</taxon>
        <taxon>Dikarya</taxon>
        <taxon>Basidiomycota</taxon>
        <taxon>Agaricomycotina</taxon>
        <taxon>Tremellomycetes</taxon>
        <taxon>Tremellales</taxon>
        <taxon>Bulleribasidiaceae</taxon>
        <taxon>Dioszegia</taxon>
    </lineage>
</organism>
<dbReference type="AlphaFoldDB" id="A0AA38HAE1"/>
<sequence>MPKVYLLSRTLDPLLGVFTGLLAYYLHETNPRSAPPEGHTLRELAAWKWGMAKERRAQAAGAAGGDGLEGLAGAEWDRGWLRASDADEQNVQTGDCASRRRAKLGKRCRPTRPCNQRLQPIDIIA</sequence>
<accession>A0AA38HAE1</accession>
<dbReference type="PANTHER" id="PTHR28011">
    <property type="entry name" value="NON-CLASSICAL EXPORT PROTEIN 1"/>
    <property type="match status" value="1"/>
</dbReference>
<dbReference type="InterPro" id="IPR024242">
    <property type="entry name" value="NCE101"/>
</dbReference>
<dbReference type="PANTHER" id="PTHR28011:SF1">
    <property type="entry name" value="NON-CLASSICAL EXPORT PROTEIN 1"/>
    <property type="match status" value="1"/>
</dbReference>
<name>A0AA38HAE1_9TREE</name>
<gene>
    <name evidence="1" type="ORF">MKK02DRAFT_33999</name>
</gene>
<protein>
    <submittedName>
        <fullName evidence="1">Uncharacterized protein</fullName>
    </submittedName>
</protein>